<feature type="compositionally biased region" description="Low complexity" evidence="1">
    <location>
        <begin position="84"/>
        <end position="96"/>
    </location>
</feature>
<evidence type="ECO:0000256" key="1">
    <source>
        <dbReference type="SAM" id="MobiDB-lite"/>
    </source>
</evidence>
<dbReference type="RefSeq" id="WP_190190192.1">
    <property type="nucleotide sequence ID" value="NZ_BMVU01000008.1"/>
</dbReference>
<organism evidence="2 3">
    <name type="scientific">Streptomyces minutiscleroticus</name>
    <dbReference type="NCBI Taxonomy" id="68238"/>
    <lineage>
        <taxon>Bacteria</taxon>
        <taxon>Bacillati</taxon>
        <taxon>Actinomycetota</taxon>
        <taxon>Actinomycetes</taxon>
        <taxon>Kitasatosporales</taxon>
        <taxon>Streptomycetaceae</taxon>
        <taxon>Streptomyces</taxon>
    </lineage>
</organism>
<reference evidence="2" key="1">
    <citation type="journal article" date="2014" name="Int. J. Syst. Evol. Microbiol.">
        <title>Complete genome sequence of Corynebacterium casei LMG S-19264T (=DSM 44701T), isolated from a smear-ripened cheese.</title>
        <authorList>
            <consortium name="US DOE Joint Genome Institute (JGI-PGF)"/>
            <person name="Walter F."/>
            <person name="Albersmeier A."/>
            <person name="Kalinowski J."/>
            <person name="Ruckert C."/>
        </authorList>
    </citation>
    <scope>NUCLEOTIDE SEQUENCE</scope>
    <source>
        <strain evidence="2">JCM 4790</strain>
    </source>
</reference>
<gene>
    <name evidence="2" type="ORF">GCM10010358_23930</name>
</gene>
<dbReference type="Proteomes" id="UP000619244">
    <property type="component" value="Unassembled WGS sequence"/>
</dbReference>
<dbReference type="EMBL" id="BMVU01000008">
    <property type="protein sequence ID" value="GGX68803.1"/>
    <property type="molecule type" value="Genomic_DNA"/>
</dbReference>
<sequence length="130" mass="13336">MTGVHGAEDAGRFSAVRTLAGTVTALSPQGGLTVRTVAVLRRAVIADPTGLLARVVALPSPSTCNRLRRGPPGRRPDRTAWSRAGTAEGADGGTAASRQVADQPSPRAGPRCEQVLGEASALDGPLTIFR</sequence>
<comment type="caution">
    <text evidence="2">The sequence shown here is derived from an EMBL/GenBank/DDBJ whole genome shotgun (WGS) entry which is preliminary data.</text>
</comment>
<dbReference type="AlphaFoldDB" id="A0A918KPY2"/>
<evidence type="ECO:0000313" key="2">
    <source>
        <dbReference type="EMBL" id="GGX68803.1"/>
    </source>
</evidence>
<accession>A0A918KPY2</accession>
<feature type="region of interest" description="Disordered" evidence="1">
    <location>
        <begin position="62"/>
        <end position="112"/>
    </location>
</feature>
<evidence type="ECO:0000313" key="3">
    <source>
        <dbReference type="Proteomes" id="UP000619244"/>
    </source>
</evidence>
<reference evidence="2" key="2">
    <citation type="submission" date="2020-09" db="EMBL/GenBank/DDBJ databases">
        <authorList>
            <person name="Sun Q."/>
            <person name="Ohkuma M."/>
        </authorList>
    </citation>
    <scope>NUCLEOTIDE SEQUENCE</scope>
    <source>
        <strain evidence="2">JCM 4790</strain>
    </source>
</reference>
<protein>
    <submittedName>
        <fullName evidence="2">Uncharacterized protein</fullName>
    </submittedName>
</protein>
<keyword evidence="3" id="KW-1185">Reference proteome</keyword>
<name>A0A918KPY2_9ACTN</name>
<proteinExistence type="predicted"/>